<gene>
    <name evidence="3" type="ORF">METZ01_LOCUS128039</name>
</gene>
<organism evidence="3">
    <name type="scientific">marine metagenome</name>
    <dbReference type="NCBI Taxonomy" id="408172"/>
    <lineage>
        <taxon>unclassified sequences</taxon>
        <taxon>metagenomes</taxon>
        <taxon>ecological metagenomes</taxon>
    </lineage>
</organism>
<dbReference type="InterPro" id="IPR022606">
    <property type="entry name" value="DUF2914"/>
</dbReference>
<accession>A0A381YDV0</accession>
<protein>
    <recommendedName>
        <fullName evidence="2">DUF2914 domain-containing protein</fullName>
    </recommendedName>
</protein>
<feature type="domain" description="DUF2914" evidence="2">
    <location>
        <begin position="675"/>
        <end position="735"/>
    </location>
</feature>
<name>A0A381YDV0_9ZZZZ</name>
<feature type="compositionally biased region" description="Polar residues" evidence="1">
    <location>
        <begin position="529"/>
        <end position="546"/>
    </location>
</feature>
<sequence>MRSLINKAFAFIALLSALRAFNSPQITDVFIDPYTNGLLYTLYSQEKIDIDNVSSWMSPHGWYYITVNSATFSLEIPGKIPAIDQIKDVVIKNNHESGQIAFLLSKPINDIQILKSEISNAFQVSAVYKTNKAIKQKLGKAVDDEKNDDNKFEQRSRPLARKKLQDSINRAPSISYLNQGFSPDSLSNAVDRMIDDLVFDLADVDAFKRNKTIQNETEFIRMNEGVENRNNEPNIMNDFADLGSLAINDAAASYIRELFIPRKSWYEDDFFQPKESPLDKGQLKITSTIDDITIFIDDEYVGLTPIYENIKLTVGSHKVWCIPPVPINTSRWYESPISENVIGDVIHNVYIETNEVTIVDFDLYILNTSPNYKEKTIYQDSLGAIFGLGESKANTNKEMKRFLNRRIKSLKSTSTKKSSLNNINSSKEKKYKEILNGPPPIVTSEINKDSNNQLVPKLIQKTSEESIKDDNKSAITITEDTLIDDPKDSGTDSSKNLFSRLLSTFRKNDQNTKANKKDSTNELFADTIPSIQDSKTDDLSNSTNNYAEDKKNSKPKSVKELFGNSISNKDVIKVNDFASSNESDLEDKEIAKPKRRRSIKKLFSSNKNDITNAQINTFKPRKNRGVSKLDVVRIVNAEYVNPKKRLPDNINYEFPSSNHRVYCFTVVKNLNDPVNVSHYWYRNGSFMARVPMEVGYSSSWRCWSYITLRDGFEGDWRVVVRGPNNEELEEISFTISPNRNLAKQNR</sequence>
<evidence type="ECO:0000259" key="2">
    <source>
        <dbReference type="Pfam" id="PF11141"/>
    </source>
</evidence>
<proteinExistence type="predicted"/>
<evidence type="ECO:0000313" key="3">
    <source>
        <dbReference type="EMBL" id="SVA75185.1"/>
    </source>
</evidence>
<dbReference type="EMBL" id="UINC01017998">
    <property type="protein sequence ID" value="SVA75185.1"/>
    <property type="molecule type" value="Genomic_DNA"/>
</dbReference>
<reference evidence="3" key="1">
    <citation type="submission" date="2018-05" db="EMBL/GenBank/DDBJ databases">
        <authorList>
            <person name="Lanie J.A."/>
            <person name="Ng W.-L."/>
            <person name="Kazmierczak K.M."/>
            <person name="Andrzejewski T.M."/>
            <person name="Davidsen T.M."/>
            <person name="Wayne K.J."/>
            <person name="Tettelin H."/>
            <person name="Glass J.I."/>
            <person name="Rusch D."/>
            <person name="Podicherti R."/>
            <person name="Tsui H.-C.T."/>
            <person name="Winkler M.E."/>
        </authorList>
    </citation>
    <scope>NUCLEOTIDE SEQUENCE</scope>
</reference>
<evidence type="ECO:0000256" key="1">
    <source>
        <dbReference type="SAM" id="MobiDB-lite"/>
    </source>
</evidence>
<dbReference type="AlphaFoldDB" id="A0A381YDV0"/>
<feature type="compositionally biased region" description="Basic and acidic residues" evidence="1">
    <location>
        <begin position="509"/>
        <end position="520"/>
    </location>
</feature>
<dbReference type="Pfam" id="PF11141">
    <property type="entry name" value="DUF2914"/>
    <property type="match status" value="1"/>
</dbReference>
<feature type="region of interest" description="Disordered" evidence="1">
    <location>
        <begin position="509"/>
        <end position="558"/>
    </location>
</feature>